<comment type="caution">
    <text evidence="18">The sequence shown here is derived from an EMBL/GenBank/DDBJ whole genome shotgun (WGS) entry which is preliminary data.</text>
</comment>
<evidence type="ECO:0000259" key="16">
    <source>
        <dbReference type="Pfam" id="PF02779"/>
    </source>
</evidence>
<dbReference type="InterPro" id="IPR029061">
    <property type="entry name" value="THDP-binding"/>
</dbReference>
<evidence type="ECO:0000256" key="4">
    <source>
        <dbReference type="ARBA" id="ARBA00004173"/>
    </source>
</evidence>
<comment type="catalytic activity">
    <reaction evidence="15">
        <text>N(6)-[(R)-lipoyl]-L-lysyl-[protein] + 2-oxoglutarate + H(+) = N(6)-[(R)-S(8)-succinyldihydrolipoyl]-L-lysyl-[protein] + CO2</text>
        <dbReference type="Rhea" id="RHEA:12188"/>
        <dbReference type="Rhea" id="RHEA-COMP:10474"/>
        <dbReference type="Rhea" id="RHEA-COMP:20092"/>
        <dbReference type="ChEBI" id="CHEBI:15378"/>
        <dbReference type="ChEBI" id="CHEBI:16526"/>
        <dbReference type="ChEBI" id="CHEBI:16810"/>
        <dbReference type="ChEBI" id="CHEBI:83099"/>
        <dbReference type="ChEBI" id="CHEBI:83120"/>
        <dbReference type="EC" id="1.2.4.2"/>
    </reaction>
    <physiologicalReaction direction="left-to-right" evidence="15">
        <dbReference type="Rhea" id="RHEA:12189"/>
    </physiologicalReaction>
</comment>
<comment type="cofactor">
    <cofactor evidence="1">
        <name>Mg(2+)</name>
        <dbReference type="ChEBI" id="CHEBI:18420"/>
    </cofactor>
</comment>
<keyword evidence="13" id="KW-0539">Nucleus</keyword>
<dbReference type="SUPFAM" id="SSF52518">
    <property type="entry name" value="Thiamin diphosphate-binding fold (THDP-binding)"/>
    <property type="match status" value="1"/>
</dbReference>
<evidence type="ECO:0000256" key="1">
    <source>
        <dbReference type="ARBA" id="ARBA00001946"/>
    </source>
</evidence>
<evidence type="ECO:0000313" key="19">
    <source>
        <dbReference type="Proteomes" id="UP001352852"/>
    </source>
</evidence>
<evidence type="ECO:0000256" key="14">
    <source>
        <dbReference type="ARBA" id="ARBA00030680"/>
    </source>
</evidence>
<dbReference type="PANTHER" id="PTHR23152:SF7">
    <property type="entry name" value="2-OXOGLUTARATE DEHYDROGENASE COMPLEX COMPONENT E1"/>
    <property type="match status" value="1"/>
</dbReference>
<dbReference type="Gene3D" id="3.40.50.11610">
    <property type="entry name" value="Multifunctional 2-oxoglutarate metabolism enzyme, C-terminal domain"/>
    <property type="match status" value="1"/>
</dbReference>
<keyword evidence="12" id="KW-0324">Glycolysis</keyword>
<feature type="non-terminal residue" evidence="18">
    <location>
        <position position="1"/>
    </location>
</feature>
<organism evidence="18 19">
    <name type="scientific">Characodon lateralis</name>
    <dbReference type="NCBI Taxonomy" id="208331"/>
    <lineage>
        <taxon>Eukaryota</taxon>
        <taxon>Metazoa</taxon>
        <taxon>Chordata</taxon>
        <taxon>Craniata</taxon>
        <taxon>Vertebrata</taxon>
        <taxon>Euteleostomi</taxon>
        <taxon>Actinopterygii</taxon>
        <taxon>Neopterygii</taxon>
        <taxon>Teleostei</taxon>
        <taxon>Neoteleostei</taxon>
        <taxon>Acanthomorphata</taxon>
        <taxon>Ovalentaria</taxon>
        <taxon>Atherinomorphae</taxon>
        <taxon>Cyprinodontiformes</taxon>
        <taxon>Goodeidae</taxon>
        <taxon>Characodon</taxon>
    </lineage>
</organism>
<evidence type="ECO:0000313" key="18">
    <source>
        <dbReference type="EMBL" id="MED6277658.1"/>
    </source>
</evidence>
<dbReference type="PANTHER" id="PTHR23152">
    <property type="entry name" value="2-OXOGLUTARATE DEHYDROGENASE"/>
    <property type="match status" value="1"/>
</dbReference>
<evidence type="ECO:0000259" key="17">
    <source>
        <dbReference type="Pfam" id="PF16870"/>
    </source>
</evidence>
<keyword evidence="19" id="KW-1185">Reference proteome</keyword>
<feature type="domain" description="Transketolase-like pyrimidine-binding" evidence="16">
    <location>
        <begin position="15"/>
        <end position="53"/>
    </location>
</feature>
<dbReference type="InterPro" id="IPR005475">
    <property type="entry name" value="Transketolase-like_Pyr-bd"/>
</dbReference>
<name>A0ABU7DRE8_9TELE</name>
<dbReference type="Gene3D" id="3.40.50.12470">
    <property type="match status" value="1"/>
</dbReference>
<dbReference type="InterPro" id="IPR011603">
    <property type="entry name" value="2oxoglutarate_DH_E1"/>
</dbReference>
<keyword evidence="9" id="KW-0560">Oxidoreductase</keyword>
<evidence type="ECO:0000256" key="13">
    <source>
        <dbReference type="ARBA" id="ARBA00023242"/>
    </source>
</evidence>
<comment type="similarity">
    <text evidence="5">Belongs to the alpha-ketoglutarate dehydrogenase family.</text>
</comment>
<dbReference type="Pfam" id="PF16870">
    <property type="entry name" value="OxoGdeHyase_C"/>
    <property type="match status" value="1"/>
</dbReference>
<protein>
    <recommendedName>
        <fullName evidence="6">oxoglutarate dehydrogenase (succinyl-transferring)</fullName>
        <ecNumber evidence="6">1.2.4.2</ecNumber>
    </recommendedName>
    <alternativeName>
        <fullName evidence="14">Alpha-ketoglutarate dehydrogenase</fullName>
    </alternativeName>
</protein>
<evidence type="ECO:0000256" key="8">
    <source>
        <dbReference type="ARBA" id="ARBA00022842"/>
    </source>
</evidence>
<feature type="domain" description="2-oxoglutarate dehydrogenase E1 component/KDG C-terminal" evidence="17">
    <location>
        <begin position="58"/>
        <end position="203"/>
    </location>
</feature>
<keyword evidence="7" id="KW-0479">Metal-binding</keyword>
<dbReference type="Proteomes" id="UP001352852">
    <property type="component" value="Unassembled WGS sequence"/>
</dbReference>
<dbReference type="InterPro" id="IPR042179">
    <property type="entry name" value="KGD_C_sf"/>
</dbReference>
<keyword evidence="11" id="KW-0496">Mitochondrion</keyword>
<comment type="subcellular location">
    <subcellularLocation>
        <location evidence="4">Mitochondrion</location>
    </subcellularLocation>
    <subcellularLocation>
        <location evidence="3">Nucleus</location>
    </subcellularLocation>
</comment>
<dbReference type="InterPro" id="IPR031717">
    <property type="entry name" value="ODO-1/KGD_C"/>
</dbReference>
<keyword evidence="8" id="KW-0460">Magnesium</keyword>
<evidence type="ECO:0000256" key="11">
    <source>
        <dbReference type="ARBA" id="ARBA00023128"/>
    </source>
</evidence>
<evidence type="ECO:0000256" key="5">
    <source>
        <dbReference type="ARBA" id="ARBA00006936"/>
    </source>
</evidence>
<comment type="cofactor">
    <cofactor evidence="2">
        <name>thiamine diphosphate</name>
        <dbReference type="ChEBI" id="CHEBI:58937"/>
    </cofactor>
</comment>
<evidence type="ECO:0000256" key="15">
    <source>
        <dbReference type="ARBA" id="ARBA00051042"/>
    </source>
</evidence>
<evidence type="ECO:0000256" key="10">
    <source>
        <dbReference type="ARBA" id="ARBA00023052"/>
    </source>
</evidence>
<keyword evidence="10" id="KW-0786">Thiamine pyrophosphate</keyword>
<dbReference type="EMBL" id="JAHUTJ010034022">
    <property type="protein sequence ID" value="MED6277658.1"/>
    <property type="molecule type" value="Genomic_DNA"/>
</dbReference>
<evidence type="ECO:0000256" key="2">
    <source>
        <dbReference type="ARBA" id="ARBA00001964"/>
    </source>
</evidence>
<evidence type="ECO:0000256" key="12">
    <source>
        <dbReference type="ARBA" id="ARBA00023152"/>
    </source>
</evidence>
<evidence type="ECO:0000256" key="6">
    <source>
        <dbReference type="ARBA" id="ARBA00012280"/>
    </source>
</evidence>
<evidence type="ECO:0000256" key="9">
    <source>
        <dbReference type="ARBA" id="ARBA00023002"/>
    </source>
</evidence>
<proteinExistence type="inferred from homology"/>
<evidence type="ECO:0000256" key="3">
    <source>
        <dbReference type="ARBA" id="ARBA00004123"/>
    </source>
</evidence>
<evidence type="ECO:0000256" key="7">
    <source>
        <dbReference type="ARBA" id="ARBA00022723"/>
    </source>
</evidence>
<accession>A0ABU7DRE8</accession>
<gene>
    <name evidence="18" type="ORF">CHARACLAT_015703</name>
</gene>
<dbReference type="Pfam" id="PF02779">
    <property type="entry name" value="Transket_pyr"/>
    <property type="match status" value="1"/>
</dbReference>
<sequence>KLSGDFAVHQLYDCNWIVANCSTPANYFHVLRRQILLPFRKPLIVFTPKSLLRHPEAKSSFDHMLPGTHFQRLIPDEGPAAVSPQKVKRVIFCTGKIYYELIRERKSRGMDDAVAVVRIEQLSPFPFDLVKAETDRYQNADLVWCQEEHKNQGYYDYIKPRLHTTISHSRSIWYAGREPAAAPATGNKHAHLMELQRLLDAAFNWETFPGKL</sequence>
<reference evidence="18 19" key="1">
    <citation type="submission" date="2021-06" db="EMBL/GenBank/DDBJ databases">
        <authorList>
            <person name="Palmer J.M."/>
        </authorList>
    </citation>
    <scope>NUCLEOTIDE SEQUENCE [LARGE SCALE GENOMIC DNA]</scope>
    <source>
        <strain evidence="18 19">CL_MEX2019</strain>
        <tissue evidence="18">Muscle</tissue>
    </source>
</reference>
<dbReference type="EC" id="1.2.4.2" evidence="6"/>